<evidence type="ECO:0000256" key="1">
    <source>
        <dbReference type="SAM" id="Phobius"/>
    </source>
</evidence>
<dbReference type="EMBL" id="CP017834">
    <property type="protein sequence ID" value="APJ04302.1"/>
    <property type="molecule type" value="Genomic_DNA"/>
</dbReference>
<dbReference type="PANTHER" id="PTHR36509">
    <property type="entry name" value="BLL3101 PROTEIN"/>
    <property type="match status" value="1"/>
</dbReference>
<organism evidence="3 4">
    <name type="scientific">Silvanigrella aquatica</name>
    <dbReference type="NCBI Taxonomy" id="1915309"/>
    <lineage>
        <taxon>Bacteria</taxon>
        <taxon>Pseudomonadati</taxon>
        <taxon>Bdellovibrionota</taxon>
        <taxon>Oligoflexia</taxon>
        <taxon>Silvanigrellales</taxon>
        <taxon>Silvanigrellaceae</taxon>
        <taxon>Silvanigrella</taxon>
    </lineage>
</organism>
<evidence type="ECO:0000313" key="4">
    <source>
        <dbReference type="Proteomes" id="UP000184731"/>
    </source>
</evidence>
<keyword evidence="1" id="KW-1133">Transmembrane helix</keyword>
<proteinExistence type="predicted"/>
<dbReference type="InterPro" id="IPR010679">
    <property type="entry name" value="DUF1254"/>
</dbReference>
<dbReference type="OrthoDB" id="272779at2"/>
<dbReference type="KEGG" id="saqi:AXG55_10450"/>
<evidence type="ECO:0000313" key="3">
    <source>
        <dbReference type="EMBL" id="APJ04302.1"/>
    </source>
</evidence>
<gene>
    <name evidence="3" type="ORF">AXG55_10450</name>
</gene>
<dbReference type="Pfam" id="PF06863">
    <property type="entry name" value="DUF1254"/>
    <property type="match status" value="1"/>
</dbReference>
<protein>
    <recommendedName>
        <fullName evidence="2">DUF1254 domain-containing protein</fullName>
    </recommendedName>
</protein>
<accession>A0A1L4D278</accession>
<dbReference type="STRING" id="1915309.AXG55_10450"/>
<dbReference type="Gene3D" id="2.60.40.1610">
    <property type="entry name" value="Domain of unknown function DUF1254"/>
    <property type="match status" value="1"/>
</dbReference>
<dbReference type="PANTHER" id="PTHR36509:SF2">
    <property type="entry name" value="BLL3101 PROTEIN"/>
    <property type="match status" value="1"/>
</dbReference>
<dbReference type="InterPro" id="IPR037050">
    <property type="entry name" value="DUF1254_sf"/>
</dbReference>
<keyword evidence="4" id="KW-1185">Reference proteome</keyword>
<keyword evidence="1" id="KW-0812">Transmembrane</keyword>
<reference evidence="3 4" key="1">
    <citation type="submission" date="2016-10" db="EMBL/GenBank/DDBJ databases">
        <title>Silvanigrella aquatica sp. nov., isolated from a freshwater lake located in the Black Forest, Germany, description of Silvanigrellaceae fam. nov., Silvanigrellales ord. nov., reclassification of the order Bdellovibrionales in the class Oligoflexia, reclassification of the families Bacteriovoracaceae and Halobacteriovoraceae in the new order Bacteriovoracales ord. nov., and reclassification of the family Pseudobacteriovoracaceae in the order Oligoflexiales.</title>
        <authorList>
            <person name="Hahn M.W."/>
            <person name="Schmidt J."/>
            <person name="Koll U."/>
            <person name="Rohde M."/>
            <person name="Verbag S."/>
            <person name="Pitt A."/>
            <person name="Nakai R."/>
            <person name="Naganuma T."/>
            <person name="Lang E."/>
        </authorList>
    </citation>
    <scope>NUCLEOTIDE SEQUENCE [LARGE SCALE GENOMIC DNA]</scope>
    <source>
        <strain evidence="3 4">MWH-Nonnen-W8red</strain>
    </source>
</reference>
<feature type="transmembrane region" description="Helical" evidence="1">
    <location>
        <begin position="9"/>
        <end position="27"/>
    </location>
</feature>
<dbReference type="SUPFAM" id="SSF160935">
    <property type="entry name" value="VPA0735-like"/>
    <property type="match status" value="1"/>
</dbReference>
<sequence length="358" mass="41943">MRIYMFKKFINFIFLITINTFLIYHSYAIHFNELSESQIENIVKRSYQYVALYNVINKVAMATDSPISTKGWNKLFLGTKLANDSLQTIARANSDTLYSVATLDLRNDPMILEIPFINSKYVSLQTSSYDNYMNIIFSKRDDNYKKSQKILFYSARTKNFNPMKKIKNIDQYVELSGDFGIALLRVLPHFKNQEKYHNIVQSINQINLISLSNYLNKGFLTAKIVEFPHFSNTDIETFGNNFLEVMQFILNHTTFQPEKYQLDKELLESYQAIGIEPKKIWNPKNFRDVDLQKVSLIAQEIKNNQFEIIRTPEQIKLFVPYLFLPKGFANLDTMLLQSVMEPLGLPQLEQKDLYSIRM</sequence>
<name>A0A1L4D278_9BACT</name>
<keyword evidence="1" id="KW-0472">Membrane</keyword>
<feature type="domain" description="DUF1254" evidence="2">
    <location>
        <begin position="73"/>
        <end position="206"/>
    </location>
</feature>
<dbReference type="RefSeq" id="WP_148698059.1">
    <property type="nucleotide sequence ID" value="NZ_CP017834.1"/>
</dbReference>
<dbReference type="AlphaFoldDB" id="A0A1L4D278"/>
<evidence type="ECO:0000259" key="2">
    <source>
        <dbReference type="Pfam" id="PF06863"/>
    </source>
</evidence>
<dbReference type="Proteomes" id="UP000184731">
    <property type="component" value="Chromosome"/>
</dbReference>